<dbReference type="Pfam" id="PF01521">
    <property type="entry name" value="Fe-S_biosyn"/>
    <property type="match status" value="1"/>
</dbReference>
<accession>A0A1I2BW36</accession>
<dbReference type="InterPro" id="IPR035903">
    <property type="entry name" value="HesB-like_dom_sf"/>
</dbReference>
<dbReference type="SUPFAM" id="SSF89360">
    <property type="entry name" value="HesB-like domain"/>
    <property type="match status" value="1"/>
</dbReference>
<dbReference type="EMBL" id="FONN01000004">
    <property type="protein sequence ID" value="SFE60215.1"/>
    <property type="molecule type" value="Genomic_DNA"/>
</dbReference>
<dbReference type="OrthoDB" id="2361087at2"/>
<sequence>MFITFSPSAVEQLSPFLEGGVHQLKLLHDTEGCGCVVSGVPALQLVKEPSADDRLTQGQPFNFLYEPRHEVFFEPQLRIGYDTERGTFSLKSDGQIYSLNLRFLTA</sequence>
<proteinExistence type="predicted"/>
<name>A0A1I2BW36_9BACL</name>
<evidence type="ECO:0000313" key="3">
    <source>
        <dbReference type="Proteomes" id="UP000183410"/>
    </source>
</evidence>
<keyword evidence="3" id="KW-1185">Reference proteome</keyword>
<dbReference type="Gene3D" id="2.60.300.12">
    <property type="entry name" value="HesB-like domain"/>
    <property type="match status" value="1"/>
</dbReference>
<dbReference type="InterPro" id="IPR000361">
    <property type="entry name" value="ATAP_core_dom"/>
</dbReference>
<gene>
    <name evidence="2" type="ORF">SAMN04487969_104111</name>
</gene>
<dbReference type="RefSeq" id="WP_046232517.1">
    <property type="nucleotide sequence ID" value="NZ_FONN01000004.1"/>
</dbReference>
<reference evidence="3" key="1">
    <citation type="submission" date="2016-10" db="EMBL/GenBank/DDBJ databases">
        <authorList>
            <person name="Varghese N."/>
            <person name="Submissions S."/>
        </authorList>
    </citation>
    <scope>NUCLEOTIDE SEQUENCE [LARGE SCALE GENOMIC DNA]</scope>
    <source>
        <strain evidence="3">CGMCC 1.10223</strain>
    </source>
</reference>
<protein>
    <submittedName>
        <fullName evidence="2">Uncharacterized protein YqkB</fullName>
    </submittedName>
</protein>
<organism evidence="2 3">
    <name type="scientific">Paenibacillus algorifonticola</name>
    <dbReference type="NCBI Taxonomy" id="684063"/>
    <lineage>
        <taxon>Bacteria</taxon>
        <taxon>Bacillati</taxon>
        <taxon>Bacillota</taxon>
        <taxon>Bacilli</taxon>
        <taxon>Bacillales</taxon>
        <taxon>Paenibacillaceae</taxon>
        <taxon>Paenibacillus</taxon>
    </lineage>
</organism>
<dbReference type="Proteomes" id="UP000183410">
    <property type="component" value="Unassembled WGS sequence"/>
</dbReference>
<evidence type="ECO:0000259" key="1">
    <source>
        <dbReference type="Pfam" id="PF01521"/>
    </source>
</evidence>
<evidence type="ECO:0000313" key="2">
    <source>
        <dbReference type="EMBL" id="SFE60215.1"/>
    </source>
</evidence>
<dbReference type="AlphaFoldDB" id="A0A1I2BW36"/>
<feature type="domain" description="Core" evidence="1">
    <location>
        <begin position="1"/>
        <end position="102"/>
    </location>
</feature>